<feature type="non-terminal residue" evidence="1">
    <location>
        <position position="1"/>
    </location>
</feature>
<evidence type="ECO:0000313" key="2">
    <source>
        <dbReference type="Proteomes" id="UP000782880"/>
    </source>
</evidence>
<dbReference type="EMBL" id="DYVE01000247">
    <property type="protein sequence ID" value="HJG28873.1"/>
    <property type="molecule type" value="Genomic_DNA"/>
</dbReference>
<reference evidence="1" key="2">
    <citation type="submission" date="2021-09" db="EMBL/GenBank/DDBJ databases">
        <authorList>
            <person name="Gilroy R."/>
        </authorList>
    </citation>
    <scope>NUCLEOTIDE SEQUENCE</scope>
    <source>
        <strain evidence="1">ChiBcec21-2208</strain>
    </source>
</reference>
<gene>
    <name evidence="1" type="ORF">K8V20_09575</name>
</gene>
<proteinExistence type="predicted"/>
<protein>
    <submittedName>
        <fullName evidence="1">Uncharacterized protein</fullName>
    </submittedName>
</protein>
<dbReference type="AlphaFoldDB" id="A0A921LRB6"/>
<reference evidence="1" key="1">
    <citation type="journal article" date="2021" name="PeerJ">
        <title>Extensive microbial diversity within the chicken gut microbiome revealed by metagenomics and culture.</title>
        <authorList>
            <person name="Gilroy R."/>
            <person name="Ravi A."/>
            <person name="Getino M."/>
            <person name="Pursley I."/>
            <person name="Horton D.L."/>
            <person name="Alikhan N.F."/>
            <person name="Baker D."/>
            <person name="Gharbi K."/>
            <person name="Hall N."/>
            <person name="Watson M."/>
            <person name="Adriaenssens E.M."/>
            <person name="Foster-Nyarko E."/>
            <person name="Jarju S."/>
            <person name="Secka A."/>
            <person name="Antonio M."/>
            <person name="Oren A."/>
            <person name="Chaudhuri R.R."/>
            <person name="La Ragione R."/>
            <person name="Hildebrand F."/>
            <person name="Pallen M.J."/>
        </authorList>
    </citation>
    <scope>NUCLEOTIDE SEQUENCE</scope>
    <source>
        <strain evidence="1">ChiBcec21-2208</strain>
    </source>
</reference>
<accession>A0A921LRB6</accession>
<dbReference type="Proteomes" id="UP000782880">
    <property type="component" value="Unassembled WGS sequence"/>
</dbReference>
<evidence type="ECO:0000313" key="1">
    <source>
        <dbReference type="EMBL" id="HJG28873.1"/>
    </source>
</evidence>
<name>A0A921LRB6_9FIRM</name>
<sequence length="261" mass="30117">DGEDLSDSIRDLTGMQDLFVFDANGKPDKIERMTVDYHKVQTFRHKPRFEDGPGQLLWDYTEKLVIDRATETIQFTRNIGTGCSVTHSCYVQEGVPDLLDRFDADELLIGAPGVPEDLVENSDLKIEFTITLDMKKGPQHTCTGYYDCFDLPEGWAAVMEDIWEFVSFYGFVGDMFDPDTYKQRRRRANELIFVYVTFDEYGKEYCYLADEDIYYPGSKVTVPVGIEGRESTAKVARIEYFPKEKAPFPLDKIKRIKPVRE</sequence>
<organism evidence="1 2">
    <name type="scientific">Subdoligranulum variabile</name>
    <dbReference type="NCBI Taxonomy" id="214851"/>
    <lineage>
        <taxon>Bacteria</taxon>
        <taxon>Bacillati</taxon>
        <taxon>Bacillota</taxon>
        <taxon>Clostridia</taxon>
        <taxon>Eubacteriales</taxon>
        <taxon>Oscillospiraceae</taxon>
        <taxon>Subdoligranulum</taxon>
    </lineage>
</organism>
<comment type="caution">
    <text evidence="1">The sequence shown here is derived from an EMBL/GenBank/DDBJ whole genome shotgun (WGS) entry which is preliminary data.</text>
</comment>